<dbReference type="Proteomes" id="UP000005286">
    <property type="component" value="Unassembled WGS sequence"/>
</dbReference>
<dbReference type="STRING" id="879305.HMPREF9290_0696"/>
<reference evidence="2 3" key="1">
    <citation type="submission" date="2011-01" db="EMBL/GenBank/DDBJ databases">
        <authorList>
            <person name="Durkin A.S."/>
            <person name="Madupu R."/>
            <person name="Torralba M."/>
            <person name="Gillis M."/>
            <person name="Methe B."/>
            <person name="Sutton G."/>
            <person name="Nelson K.E."/>
        </authorList>
    </citation>
    <scope>NUCLEOTIDE SEQUENCE [LARGE SCALE GENOMIC DNA]</scope>
    <source>
        <strain evidence="2 3">ACS-065-V-Col13</strain>
    </source>
</reference>
<gene>
    <name evidence="2" type="ORF">HMPREF9290_0696</name>
</gene>
<dbReference type="EMBL" id="AEXM01000018">
    <property type="protein sequence ID" value="EGC82079.1"/>
    <property type="molecule type" value="Genomic_DNA"/>
</dbReference>
<feature type="transmembrane region" description="Helical" evidence="1">
    <location>
        <begin position="358"/>
        <end position="375"/>
    </location>
</feature>
<feature type="transmembrane region" description="Helical" evidence="1">
    <location>
        <begin position="482"/>
        <end position="499"/>
    </location>
</feature>
<comment type="caution">
    <text evidence="2">The sequence shown here is derived from an EMBL/GenBank/DDBJ whole genome shotgun (WGS) entry which is preliminary data.</text>
</comment>
<evidence type="ECO:0000313" key="2">
    <source>
        <dbReference type="EMBL" id="EGC82079.1"/>
    </source>
</evidence>
<dbReference type="AlphaFoldDB" id="F0GVU0"/>
<feature type="transmembrane region" description="Helical" evidence="1">
    <location>
        <begin position="49"/>
        <end position="74"/>
    </location>
</feature>
<feature type="transmembrane region" description="Helical" evidence="1">
    <location>
        <begin position="331"/>
        <end position="352"/>
    </location>
</feature>
<sequence length="542" mass="62201">MNKSLRTFSLMQKIDLAKLVNGIVWFFRKIPILGKFLGDKYRFYELKQIVFFLHPLFSLIWQLIKSAIALSIAVTLMTNVNNVLVGIFGVDKLIEDSLHGMTLNDYSISLLVPSFLYLAIGIFRNMIVDNGSSIHELYTNFGFDPENIGKAHLYYLPIQRFIGRSIIFMVLFKVIGKVSIFYSLAISLAILLVELAASVFWMDFYLKREKSIMDNGFVQFIIIITLSLAMHIASFYLAIPASIFSLTTLSIAIVLFVFAFIYMKNFDSYAEIIEKSSRKYELAIEGISVTSENQIKIKEKNLGREKVVGTGFKKLNKLFFIRHRRVIRKPIIIKTSIVLAISLALGIYLYLNGYHGESTGKISTFLIPLIMYILLKQDNILRSIYLNCDKGLMPYGFYRENKNVLLMYKERFKSLLKIIALPSFAIIISYLGLTYFDKSIDLYDKILNVIYIGLLGLFFVNLPLMEYYLLQPLDQEGKKVGKLANLIDWLVYAAVFFILPRLGDLTSEATFVIVISAFIIGFIIVSQILIYKLSHKTFKVRY</sequence>
<proteinExistence type="predicted"/>
<organism evidence="2 3">
    <name type="scientific">Anaerococcus prevotii ACS-065-V-Col13</name>
    <dbReference type="NCBI Taxonomy" id="879305"/>
    <lineage>
        <taxon>Bacteria</taxon>
        <taxon>Bacillati</taxon>
        <taxon>Bacillota</taxon>
        <taxon>Tissierellia</taxon>
        <taxon>Tissierellales</taxon>
        <taxon>Peptoniphilaceae</taxon>
        <taxon>Anaerococcus</taxon>
    </lineage>
</organism>
<accession>F0GVU0</accession>
<feature type="transmembrane region" description="Helical" evidence="1">
    <location>
        <begin position="511"/>
        <end position="531"/>
    </location>
</feature>
<keyword evidence="1" id="KW-1133">Transmembrane helix</keyword>
<feature type="transmembrane region" description="Helical" evidence="1">
    <location>
        <begin position="448"/>
        <end position="470"/>
    </location>
</feature>
<protein>
    <submittedName>
        <fullName evidence="2">Conserved domain protein</fullName>
    </submittedName>
</protein>
<feature type="transmembrane region" description="Helical" evidence="1">
    <location>
        <begin position="415"/>
        <end position="436"/>
    </location>
</feature>
<feature type="transmembrane region" description="Helical" evidence="1">
    <location>
        <begin position="243"/>
        <end position="263"/>
    </location>
</feature>
<keyword evidence="1" id="KW-0812">Transmembrane</keyword>
<feature type="transmembrane region" description="Helical" evidence="1">
    <location>
        <begin position="181"/>
        <end position="205"/>
    </location>
</feature>
<keyword evidence="3" id="KW-1185">Reference proteome</keyword>
<dbReference type="eggNOG" id="ENOG502Z8J5">
    <property type="taxonomic scope" value="Bacteria"/>
</dbReference>
<name>F0GVU0_9FIRM</name>
<keyword evidence="1" id="KW-0472">Membrane</keyword>
<dbReference type="PATRIC" id="fig|879305.3.peg.921"/>
<feature type="transmembrane region" description="Helical" evidence="1">
    <location>
        <begin position="106"/>
        <end position="123"/>
    </location>
</feature>
<evidence type="ECO:0000313" key="3">
    <source>
        <dbReference type="Proteomes" id="UP000005286"/>
    </source>
</evidence>
<evidence type="ECO:0000256" key="1">
    <source>
        <dbReference type="SAM" id="Phobius"/>
    </source>
</evidence>
<feature type="transmembrane region" description="Helical" evidence="1">
    <location>
        <begin position="217"/>
        <end position="237"/>
    </location>
</feature>
<dbReference type="RefSeq" id="WP_004834901.1">
    <property type="nucleotide sequence ID" value="NZ_AEXM01000018.1"/>
</dbReference>